<dbReference type="AlphaFoldDB" id="A0A160T5D2"/>
<sequence length="56" mass="6447">MRRSTFLIGFLIAALTALIVWYYQKSTSTEDGALDLLDRFAEAQARVRELEKRLAQ</sequence>
<dbReference type="RefSeq" id="WP_157913271.1">
    <property type="nucleotide sequence ID" value="NZ_LN890655.1"/>
</dbReference>
<evidence type="ECO:0000256" key="1">
    <source>
        <dbReference type="SAM" id="Phobius"/>
    </source>
</evidence>
<protein>
    <submittedName>
        <fullName evidence="2">Uncharacterized protein</fullName>
    </submittedName>
</protein>
<accession>A0A160T5D2</accession>
<keyword evidence="3" id="KW-1185">Reference proteome</keyword>
<evidence type="ECO:0000313" key="3">
    <source>
        <dbReference type="Proteomes" id="UP000215027"/>
    </source>
</evidence>
<keyword evidence="1" id="KW-0472">Membrane</keyword>
<keyword evidence="1" id="KW-0812">Transmembrane</keyword>
<keyword evidence="1" id="KW-1133">Transmembrane helix</keyword>
<proteinExistence type="predicted"/>
<organism evidence="2 3">
    <name type="scientific">Candidatus Promineifilum breve</name>
    <dbReference type="NCBI Taxonomy" id="1806508"/>
    <lineage>
        <taxon>Bacteria</taxon>
        <taxon>Bacillati</taxon>
        <taxon>Chloroflexota</taxon>
        <taxon>Ardenticatenia</taxon>
        <taxon>Candidatus Promineifilales</taxon>
        <taxon>Candidatus Promineifilaceae</taxon>
        <taxon>Candidatus Promineifilum</taxon>
    </lineage>
</organism>
<dbReference type="KEGG" id="pbf:CFX0092_A3568"/>
<dbReference type="EMBL" id="LN890655">
    <property type="protein sequence ID" value="CUS05446.2"/>
    <property type="molecule type" value="Genomic_DNA"/>
</dbReference>
<dbReference type="Proteomes" id="UP000215027">
    <property type="component" value="Chromosome I"/>
</dbReference>
<gene>
    <name evidence="2" type="ORF">CFX0092_A3568</name>
</gene>
<reference evidence="2" key="1">
    <citation type="submission" date="2016-01" db="EMBL/GenBank/DDBJ databases">
        <authorList>
            <person name="Mcilroy J.S."/>
            <person name="Karst M S."/>
            <person name="Albertsen M."/>
        </authorList>
    </citation>
    <scope>NUCLEOTIDE SEQUENCE</scope>
    <source>
        <strain evidence="2">Cfx-K</strain>
    </source>
</reference>
<feature type="transmembrane region" description="Helical" evidence="1">
    <location>
        <begin position="6"/>
        <end position="23"/>
    </location>
</feature>
<name>A0A160T5D2_9CHLR</name>
<evidence type="ECO:0000313" key="2">
    <source>
        <dbReference type="EMBL" id="CUS05446.2"/>
    </source>
</evidence>